<dbReference type="Proteomes" id="UP001596087">
    <property type="component" value="Unassembled WGS sequence"/>
</dbReference>
<keyword evidence="5" id="KW-1185">Reference proteome</keyword>
<dbReference type="PANTHER" id="PTHR30055">
    <property type="entry name" value="HTH-TYPE TRANSCRIPTIONAL REGULATOR RUTR"/>
    <property type="match status" value="1"/>
</dbReference>
<keyword evidence="1 2" id="KW-0238">DNA-binding</keyword>
<dbReference type="EMBL" id="JBHSKD010000008">
    <property type="protein sequence ID" value="MFC5176851.1"/>
    <property type="molecule type" value="Genomic_DNA"/>
</dbReference>
<evidence type="ECO:0000313" key="5">
    <source>
        <dbReference type="Proteomes" id="UP001596087"/>
    </source>
</evidence>
<dbReference type="InterPro" id="IPR001647">
    <property type="entry name" value="HTH_TetR"/>
</dbReference>
<dbReference type="InterPro" id="IPR050109">
    <property type="entry name" value="HTH-type_TetR-like_transc_reg"/>
</dbReference>
<dbReference type="SUPFAM" id="SSF46689">
    <property type="entry name" value="Homeodomain-like"/>
    <property type="match status" value="1"/>
</dbReference>
<dbReference type="InterPro" id="IPR009057">
    <property type="entry name" value="Homeodomain-like_sf"/>
</dbReference>
<comment type="caution">
    <text evidence="4">The sequence shown here is derived from an EMBL/GenBank/DDBJ whole genome shotgun (WGS) entry which is preliminary data.</text>
</comment>
<reference evidence="5" key="1">
    <citation type="journal article" date="2019" name="Int. J. Syst. Evol. Microbiol.">
        <title>The Global Catalogue of Microorganisms (GCM) 10K type strain sequencing project: providing services to taxonomists for standard genome sequencing and annotation.</title>
        <authorList>
            <consortium name="The Broad Institute Genomics Platform"/>
            <consortium name="The Broad Institute Genome Sequencing Center for Infectious Disease"/>
            <person name="Wu L."/>
            <person name="Ma J."/>
        </authorList>
    </citation>
    <scope>NUCLEOTIDE SEQUENCE [LARGE SCALE GENOMIC DNA]</scope>
    <source>
        <strain evidence="5">DFY41</strain>
    </source>
</reference>
<evidence type="ECO:0000259" key="3">
    <source>
        <dbReference type="PROSITE" id="PS50977"/>
    </source>
</evidence>
<evidence type="ECO:0000313" key="4">
    <source>
        <dbReference type="EMBL" id="MFC5176851.1"/>
    </source>
</evidence>
<dbReference type="Gene3D" id="1.10.357.10">
    <property type="entry name" value="Tetracycline Repressor, domain 2"/>
    <property type="match status" value="1"/>
</dbReference>
<dbReference type="PROSITE" id="PS50977">
    <property type="entry name" value="HTH_TETR_2"/>
    <property type="match status" value="1"/>
</dbReference>
<evidence type="ECO:0000256" key="1">
    <source>
        <dbReference type="ARBA" id="ARBA00023125"/>
    </source>
</evidence>
<organism evidence="4 5">
    <name type="scientific">Nocardioides taihuensis</name>
    <dbReference type="NCBI Taxonomy" id="1835606"/>
    <lineage>
        <taxon>Bacteria</taxon>
        <taxon>Bacillati</taxon>
        <taxon>Actinomycetota</taxon>
        <taxon>Actinomycetes</taxon>
        <taxon>Propionibacteriales</taxon>
        <taxon>Nocardioidaceae</taxon>
        <taxon>Nocardioides</taxon>
    </lineage>
</organism>
<sequence>MTTPKPTRERARPMSPDERRAAIVAAARPLFLEHGHATTTRLVAEAAGVAEGTIFRAFATKEELVDAVLDAEFDPQVFLDQVEQIDLDLPLEERLVVATSLLQRRFLKVFHLMTALGLTKPPERFRAEEFRRRLGMEGIARVVGPDADRFRVPPAEVVRVLRLLTFAGSHPHISDGRTMTPEEIVGVVLHGTLKEND</sequence>
<dbReference type="PANTHER" id="PTHR30055:SF146">
    <property type="entry name" value="HTH-TYPE TRANSCRIPTIONAL DUAL REGULATOR CECR"/>
    <property type="match status" value="1"/>
</dbReference>
<dbReference type="Pfam" id="PF00440">
    <property type="entry name" value="TetR_N"/>
    <property type="match status" value="1"/>
</dbReference>
<feature type="DNA-binding region" description="H-T-H motif" evidence="2">
    <location>
        <begin position="39"/>
        <end position="58"/>
    </location>
</feature>
<proteinExistence type="predicted"/>
<evidence type="ECO:0000256" key="2">
    <source>
        <dbReference type="PROSITE-ProRule" id="PRU00335"/>
    </source>
</evidence>
<feature type="domain" description="HTH tetR-type" evidence="3">
    <location>
        <begin position="17"/>
        <end position="76"/>
    </location>
</feature>
<dbReference type="RefSeq" id="WP_378589444.1">
    <property type="nucleotide sequence ID" value="NZ_JBHSKD010000008.1"/>
</dbReference>
<dbReference type="PRINTS" id="PR00455">
    <property type="entry name" value="HTHTETR"/>
</dbReference>
<protein>
    <submittedName>
        <fullName evidence="4">Helix-turn-helix domain-containing protein</fullName>
    </submittedName>
</protein>
<accession>A0ABW0BHT5</accession>
<name>A0ABW0BHT5_9ACTN</name>
<gene>
    <name evidence="4" type="ORF">ACFPGP_09220</name>
</gene>